<evidence type="ECO:0000313" key="1">
    <source>
        <dbReference type="EMBL" id="QDZ12213.1"/>
    </source>
</evidence>
<evidence type="ECO:0000313" key="2">
    <source>
        <dbReference type="Proteomes" id="UP000315364"/>
    </source>
</evidence>
<dbReference type="OrthoDB" id="4736977at2"/>
<accession>A0A5B8LVP1</accession>
<dbReference type="EMBL" id="CP042304">
    <property type="protein sequence ID" value="QDZ12213.1"/>
    <property type="molecule type" value="Genomic_DNA"/>
</dbReference>
<organism evidence="1 2">
    <name type="scientific">Devosia ginsengisoli</name>
    <dbReference type="NCBI Taxonomy" id="400770"/>
    <lineage>
        <taxon>Bacteria</taxon>
        <taxon>Pseudomonadati</taxon>
        <taxon>Pseudomonadota</taxon>
        <taxon>Alphaproteobacteria</taxon>
        <taxon>Hyphomicrobiales</taxon>
        <taxon>Devosiaceae</taxon>
        <taxon>Devosia</taxon>
    </lineage>
</organism>
<dbReference type="AlphaFoldDB" id="A0A5B8LVP1"/>
<name>A0A5B8LVP1_9HYPH</name>
<evidence type="ECO:0008006" key="3">
    <source>
        <dbReference type="Google" id="ProtNLM"/>
    </source>
</evidence>
<reference evidence="1 2" key="1">
    <citation type="submission" date="2019-07" db="EMBL/GenBank/DDBJ databases">
        <title>Full genome sequence of Devosia sp. Gsoil 520.</title>
        <authorList>
            <person name="Im W.-T."/>
        </authorList>
    </citation>
    <scope>NUCLEOTIDE SEQUENCE [LARGE SCALE GENOMIC DNA]</scope>
    <source>
        <strain evidence="1 2">Gsoil 520</strain>
    </source>
</reference>
<sequence length="110" mass="12004">MKTIIGGGVAALVLLGSALPVAAEDIYFTLYNESNRSLHYFYASPSASTRWGPDLLRGGHTLRAGYNGTVTIADGSTECYYDFKFIMADRSETVVNDINICDLGSYTIYD</sequence>
<dbReference type="KEGG" id="dea:FPZ08_16535"/>
<dbReference type="Proteomes" id="UP000315364">
    <property type="component" value="Chromosome"/>
</dbReference>
<gene>
    <name evidence="1" type="ORF">FPZ08_16535</name>
</gene>
<protein>
    <recommendedName>
        <fullName evidence="3">Argininosuccinate lyase</fullName>
    </recommendedName>
</protein>
<dbReference type="RefSeq" id="WP_146291025.1">
    <property type="nucleotide sequence ID" value="NZ_CP042304.1"/>
</dbReference>
<keyword evidence="2" id="KW-1185">Reference proteome</keyword>
<proteinExistence type="predicted"/>